<name>A0ABR6EPA0_9ACTN</name>
<evidence type="ECO:0000256" key="1">
    <source>
        <dbReference type="SAM" id="MobiDB-lite"/>
    </source>
</evidence>
<gene>
    <name evidence="2" type="ORF">GL263_27025</name>
</gene>
<sequence length="122" mass="12191">MPQPPAPPRRTRIGPAAVALTLLLAVGPLTGCVTVSGGPQPRPVPAGNPMDAGEDGPGAGPSPSGVGRAGRAGEHKLGAGESPSAGALGEKDEVRKKSEKDDGKGRQAKADSRQERDEEGKG</sequence>
<feature type="non-terminal residue" evidence="2">
    <location>
        <position position="122"/>
    </location>
</feature>
<evidence type="ECO:0000313" key="2">
    <source>
        <dbReference type="EMBL" id="MBB1247171.1"/>
    </source>
</evidence>
<comment type="caution">
    <text evidence="2">The sequence shown here is derived from an EMBL/GenBank/DDBJ whole genome shotgun (WGS) entry which is preliminary data.</text>
</comment>
<evidence type="ECO:0000313" key="3">
    <source>
        <dbReference type="Proteomes" id="UP000766698"/>
    </source>
</evidence>
<accession>A0ABR6EPA0</accession>
<feature type="region of interest" description="Disordered" evidence="1">
    <location>
        <begin position="30"/>
        <end position="122"/>
    </location>
</feature>
<evidence type="ECO:0008006" key="4">
    <source>
        <dbReference type="Google" id="ProtNLM"/>
    </source>
</evidence>
<organism evidence="2 3">
    <name type="scientific">Streptomyces durbertensis</name>
    <dbReference type="NCBI Taxonomy" id="2448886"/>
    <lineage>
        <taxon>Bacteria</taxon>
        <taxon>Bacillati</taxon>
        <taxon>Actinomycetota</taxon>
        <taxon>Actinomycetes</taxon>
        <taxon>Kitasatosporales</taxon>
        <taxon>Streptomycetaceae</taxon>
        <taxon>Streptomyces</taxon>
    </lineage>
</organism>
<dbReference type="Proteomes" id="UP000766698">
    <property type="component" value="Unassembled WGS sequence"/>
</dbReference>
<keyword evidence="3" id="KW-1185">Reference proteome</keyword>
<reference evidence="3" key="1">
    <citation type="journal article" date="2020" name="Syst. Appl. Microbiol.">
        <title>Streptomyces alkaliterrae sp. nov., isolated from an alkaline soil, and emended descriptions of Streptomyces alkaliphilus, Streptomyces calidiresistens and Streptomyces durbertensis.</title>
        <authorList>
            <person name="Swiecimska M."/>
            <person name="Golinska P."/>
            <person name="Nouioui I."/>
            <person name="Wypij M."/>
            <person name="Rai M."/>
            <person name="Sangal V."/>
            <person name="Goodfellow M."/>
        </authorList>
    </citation>
    <scope>NUCLEOTIDE SEQUENCE [LARGE SCALE GENOMIC DNA]</scope>
    <source>
        <strain evidence="3">DSM 104538</strain>
    </source>
</reference>
<proteinExistence type="predicted"/>
<protein>
    <recommendedName>
        <fullName evidence="4">Lipoprotein</fullName>
    </recommendedName>
</protein>
<dbReference type="EMBL" id="WMLF01000816">
    <property type="protein sequence ID" value="MBB1247171.1"/>
    <property type="molecule type" value="Genomic_DNA"/>
</dbReference>
<feature type="compositionally biased region" description="Basic and acidic residues" evidence="1">
    <location>
        <begin position="89"/>
        <end position="122"/>
    </location>
</feature>